<keyword evidence="2" id="KW-0813">Transport</keyword>
<evidence type="ECO:0000256" key="7">
    <source>
        <dbReference type="ARBA" id="ARBA00023128"/>
    </source>
</evidence>
<dbReference type="PANTHER" id="PTHR11851">
    <property type="entry name" value="METALLOPROTEASE"/>
    <property type="match status" value="1"/>
</dbReference>
<accession>A0AAD7BJP9</accession>
<dbReference type="Gene3D" id="3.30.830.10">
    <property type="entry name" value="Metalloenzyme, LuxS/M16 peptidase-like"/>
    <property type="match status" value="2"/>
</dbReference>
<feature type="domain" description="Peptidase M16 N-terminal" evidence="11">
    <location>
        <begin position="27"/>
        <end position="168"/>
    </location>
</feature>
<dbReference type="Proteomes" id="UP001221142">
    <property type="component" value="Unassembled WGS sequence"/>
</dbReference>
<dbReference type="EMBL" id="JARKIF010000014">
    <property type="protein sequence ID" value="KAJ7623305.1"/>
    <property type="molecule type" value="Genomic_DNA"/>
</dbReference>
<dbReference type="InterPro" id="IPR011249">
    <property type="entry name" value="Metalloenz_LuxS/M16"/>
</dbReference>
<sequence>MLASRASVRSLARRSFATVVDNAGVKVAAVDTNQPTVSITVLAKAGSRYQQKPGVAHALKNFAFKGTEERSALGTIRESELYGGVLSSTLSREHLALTAEFLRGDEQFFVNVLASVIASTKYTRHEFQELVLPTIESEVNALHKDPATHALELAHALAFRSGLGSSLFASSHPHITAADVEQFAATAFAPGNIAFLGTGISQSALSSLVQSTIKFEGAGSSAPSSTPSTYFGGETRHEAHGVPQTLFIGFRCLWCPYSRARLPSPPTSTRPPPSSGPAARPLCSRLLGRLFQAVHLPYSDGTLVGLVIQGPTAAAVRETGKAAVAAFKASSSVKADDLKSAIAKAKFRLATTADGRAGIVDVLGSKVLAGVSETSLDASLSALDGVTADRFNKAVSAITKSKPTFVAIGDTQSLPYADELGL</sequence>
<dbReference type="GO" id="GO:0005743">
    <property type="term" value="C:mitochondrial inner membrane"/>
    <property type="evidence" value="ECO:0007669"/>
    <property type="project" value="UniProtKB-SubCell"/>
</dbReference>
<evidence type="ECO:0000256" key="10">
    <source>
        <dbReference type="ARBA" id="ARBA00040751"/>
    </source>
</evidence>
<dbReference type="PANTHER" id="PTHR11851:SF209">
    <property type="entry name" value="CYTOCHROME B-C1 COMPLEX SUBUNIT 2, MITOCHONDRIAL"/>
    <property type="match status" value="1"/>
</dbReference>
<keyword evidence="3" id="KW-0679">Respiratory chain</keyword>
<evidence type="ECO:0000256" key="9">
    <source>
        <dbReference type="ARBA" id="ARBA00038146"/>
    </source>
</evidence>
<keyword evidence="7" id="KW-0496">Mitochondrion</keyword>
<evidence type="ECO:0000256" key="8">
    <source>
        <dbReference type="ARBA" id="ARBA00023136"/>
    </source>
</evidence>
<dbReference type="FunFam" id="3.30.830.10:FF:000021">
    <property type="entry name" value="Cytochrome b-c1 complex subunit 2"/>
    <property type="match status" value="1"/>
</dbReference>
<gene>
    <name evidence="12" type="ORF">FB45DRAFT_925215</name>
</gene>
<comment type="subcellular location">
    <subcellularLocation>
        <location evidence="1">Mitochondrion inner membrane</location>
        <topology evidence="1">Peripheral membrane protein</topology>
        <orientation evidence="1">Matrix side</orientation>
    </subcellularLocation>
</comment>
<evidence type="ECO:0000256" key="1">
    <source>
        <dbReference type="ARBA" id="ARBA00004443"/>
    </source>
</evidence>
<dbReference type="InterPro" id="IPR050361">
    <property type="entry name" value="MPP/UQCRC_Complex"/>
</dbReference>
<protein>
    <recommendedName>
        <fullName evidence="10">Cytochrome b-c1 complex subunit 2, mitochondrial</fullName>
    </recommendedName>
</protein>
<keyword evidence="8" id="KW-0472">Membrane</keyword>
<keyword evidence="5" id="KW-0809">Transit peptide</keyword>
<evidence type="ECO:0000256" key="2">
    <source>
        <dbReference type="ARBA" id="ARBA00022448"/>
    </source>
</evidence>
<keyword evidence="4" id="KW-0999">Mitochondrion inner membrane</keyword>
<evidence type="ECO:0000256" key="6">
    <source>
        <dbReference type="ARBA" id="ARBA00022982"/>
    </source>
</evidence>
<dbReference type="GO" id="GO:0046872">
    <property type="term" value="F:metal ion binding"/>
    <property type="evidence" value="ECO:0007669"/>
    <property type="project" value="InterPro"/>
</dbReference>
<dbReference type="InterPro" id="IPR011765">
    <property type="entry name" value="Pept_M16_N"/>
</dbReference>
<reference evidence="12" key="1">
    <citation type="submission" date="2023-03" db="EMBL/GenBank/DDBJ databases">
        <title>Massive genome expansion in bonnet fungi (Mycena s.s.) driven by repeated elements and novel gene families across ecological guilds.</title>
        <authorList>
            <consortium name="Lawrence Berkeley National Laboratory"/>
            <person name="Harder C.B."/>
            <person name="Miyauchi S."/>
            <person name="Viragh M."/>
            <person name="Kuo A."/>
            <person name="Thoen E."/>
            <person name="Andreopoulos B."/>
            <person name="Lu D."/>
            <person name="Skrede I."/>
            <person name="Drula E."/>
            <person name="Henrissat B."/>
            <person name="Morin E."/>
            <person name="Kohler A."/>
            <person name="Barry K."/>
            <person name="LaButti K."/>
            <person name="Morin E."/>
            <person name="Salamov A."/>
            <person name="Lipzen A."/>
            <person name="Mereny Z."/>
            <person name="Hegedus B."/>
            <person name="Baldrian P."/>
            <person name="Stursova M."/>
            <person name="Weitz H."/>
            <person name="Taylor A."/>
            <person name="Grigoriev I.V."/>
            <person name="Nagy L.G."/>
            <person name="Martin F."/>
            <person name="Kauserud H."/>
        </authorList>
    </citation>
    <scope>NUCLEOTIDE SEQUENCE</scope>
    <source>
        <strain evidence="12">9284</strain>
    </source>
</reference>
<organism evidence="12 13">
    <name type="scientific">Roridomyces roridus</name>
    <dbReference type="NCBI Taxonomy" id="1738132"/>
    <lineage>
        <taxon>Eukaryota</taxon>
        <taxon>Fungi</taxon>
        <taxon>Dikarya</taxon>
        <taxon>Basidiomycota</taxon>
        <taxon>Agaricomycotina</taxon>
        <taxon>Agaricomycetes</taxon>
        <taxon>Agaricomycetidae</taxon>
        <taxon>Agaricales</taxon>
        <taxon>Marasmiineae</taxon>
        <taxon>Mycenaceae</taxon>
        <taxon>Roridomyces</taxon>
    </lineage>
</organism>
<proteinExistence type="inferred from homology"/>
<dbReference type="SUPFAM" id="SSF63411">
    <property type="entry name" value="LuxS/MPP-like metallohydrolase"/>
    <property type="match status" value="2"/>
</dbReference>
<comment type="similarity">
    <text evidence="9">Belongs to the peptidase M16 family. UQCRC2/QCR2 subfamily.</text>
</comment>
<keyword evidence="6" id="KW-0249">Electron transport</keyword>
<evidence type="ECO:0000259" key="11">
    <source>
        <dbReference type="Pfam" id="PF00675"/>
    </source>
</evidence>
<evidence type="ECO:0000256" key="5">
    <source>
        <dbReference type="ARBA" id="ARBA00022946"/>
    </source>
</evidence>
<evidence type="ECO:0000313" key="13">
    <source>
        <dbReference type="Proteomes" id="UP001221142"/>
    </source>
</evidence>
<evidence type="ECO:0000256" key="3">
    <source>
        <dbReference type="ARBA" id="ARBA00022660"/>
    </source>
</evidence>
<evidence type="ECO:0000313" key="12">
    <source>
        <dbReference type="EMBL" id="KAJ7623305.1"/>
    </source>
</evidence>
<keyword evidence="13" id="KW-1185">Reference proteome</keyword>
<dbReference type="AlphaFoldDB" id="A0AAD7BJP9"/>
<name>A0AAD7BJP9_9AGAR</name>
<dbReference type="Pfam" id="PF00675">
    <property type="entry name" value="Peptidase_M16"/>
    <property type="match status" value="1"/>
</dbReference>
<evidence type="ECO:0000256" key="4">
    <source>
        <dbReference type="ARBA" id="ARBA00022792"/>
    </source>
</evidence>
<comment type="caution">
    <text evidence="12">The sequence shown here is derived from an EMBL/GenBank/DDBJ whole genome shotgun (WGS) entry which is preliminary data.</text>
</comment>